<name>A0A2I0XJK3_9ASPA</name>
<feature type="domain" description="DUF668" evidence="2">
    <location>
        <begin position="381"/>
        <end position="472"/>
    </location>
</feature>
<protein>
    <recommendedName>
        <fullName evidence="6">DUF668 domain-containing protein</fullName>
    </recommendedName>
</protein>
<feature type="domain" description="DUF3475" evidence="3">
    <location>
        <begin position="32"/>
        <end position="87"/>
    </location>
</feature>
<evidence type="ECO:0000259" key="2">
    <source>
        <dbReference type="Pfam" id="PF05003"/>
    </source>
</evidence>
<dbReference type="GO" id="GO:0045927">
    <property type="term" value="P:positive regulation of growth"/>
    <property type="evidence" value="ECO:0007669"/>
    <property type="project" value="InterPro"/>
</dbReference>
<dbReference type="OrthoDB" id="2018987at2759"/>
<accession>A0A2I0XJK3</accession>
<evidence type="ECO:0008006" key="6">
    <source>
        <dbReference type="Google" id="ProtNLM"/>
    </source>
</evidence>
<reference evidence="4 5" key="1">
    <citation type="journal article" date="2016" name="Sci. Rep.">
        <title>The Dendrobium catenatum Lindl. genome sequence provides insights into polysaccharide synthase, floral development and adaptive evolution.</title>
        <authorList>
            <person name="Zhang G.Q."/>
            <person name="Xu Q."/>
            <person name="Bian C."/>
            <person name="Tsai W.C."/>
            <person name="Yeh C.M."/>
            <person name="Liu K.W."/>
            <person name="Yoshida K."/>
            <person name="Zhang L.S."/>
            <person name="Chang S.B."/>
            <person name="Chen F."/>
            <person name="Shi Y."/>
            <person name="Su Y.Y."/>
            <person name="Zhang Y.Q."/>
            <person name="Chen L.J."/>
            <person name="Yin Y."/>
            <person name="Lin M."/>
            <person name="Huang H."/>
            <person name="Deng H."/>
            <person name="Wang Z.W."/>
            <person name="Zhu S.L."/>
            <person name="Zhao X."/>
            <person name="Deng C."/>
            <person name="Niu S.C."/>
            <person name="Huang J."/>
            <person name="Wang M."/>
            <person name="Liu G.H."/>
            <person name="Yang H.J."/>
            <person name="Xiao X.J."/>
            <person name="Hsiao Y.Y."/>
            <person name="Wu W.L."/>
            <person name="Chen Y.Y."/>
            <person name="Mitsuda N."/>
            <person name="Ohme-Takagi M."/>
            <person name="Luo Y.B."/>
            <person name="Van de Peer Y."/>
            <person name="Liu Z.J."/>
        </authorList>
    </citation>
    <scope>NUCLEOTIDE SEQUENCE [LARGE SCALE GENOMIC DNA]</scope>
    <source>
        <tissue evidence="4">The whole plant</tissue>
    </source>
</reference>
<dbReference type="Proteomes" id="UP000233837">
    <property type="component" value="Unassembled WGS sequence"/>
</dbReference>
<evidence type="ECO:0000313" key="4">
    <source>
        <dbReference type="EMBL" id="PKU88074.1"/>
    </source>
</evidence>
<keyword evidence="5" id="KW-1185">Reference proteome</keyword>
<organism evidence="4 5">
    <name type="scientific">Dendrobium catenatum</name>
    <dbReference type="NCBI Taxonomy" id="906689"/>
    <lineage>
        <taxon>Eukaryota</taxon>
        <taxon>Viridiplantae</taxon>
        <taxon>Streptophyta</taxon>
        <taxon>Embryophyta</taxon>
        <taxon>Tracheophyta</taxon>
        <taxon>Spermatophyta</taxon>
        <taxon>Magnoliopsida</taxon>
        <taxon>Liliopsida</taxon>
        <taxon>Asparagales</taxon>
        <taxon>Orchidaceae</taxon>
        <taxon>Epidendroideae</taxon>
        <taxon>Malaxideae</taxon>
        <taxon>Dendrobiinae</taxon>
        <taxon>Dendrobium</taxon>
    </lineage>
</organism>
<dbReference type="Pfam" id="PF05003">
    <property type="entry name" value="DUF668"/>
    <property type="match status" value="1"/>
</dbReference>
<dbReference type="InterPro" id="IPR021864">
    <property type="entry name" value="DUF3475"/>
</dbReference>
<proteinExistence type="predicted"/>
<feature type="region of interest" description="Disordered" evidence="1">
    <location>
        <begin position="332"/>
        <end position="354"/>
    </location>
</feature>
<evidence type="ECO:0000313" key="5">
    <source>
        <dbReference type="Proteomes" id="UP000233837"/>
    </source>
</evidence>
<dbReference type="PANTHER" id="PTHR31371">
    <property type="entry name" value="BNAC09G50660D PROTEIN"/>
    <property type="match status" value="1"/>
</dbReference>
<sequence>MRMLSGESWLGLMREMRRKKGVTVDERSTIGVLTFEVASYMSKAVNLWRSLSQEQIARLRDEVLRLEGVRKLVSNDDNFLLGLALAETMDSVDSLAHSVTRLCKRCSDPVLQRFDHVFADLIMNDSDLYGLLYSGKKMEREVRKLEKFVAAGANLYQELEILAELEQGLRRMEMNAEISRQGNSFLDFKQKVVWQRQAVKCLREASVWNRTYDYTVRLLARSLFTIVDRIKLVFGFQQKDTDTFSKTMNHLSRSNSVSGVIQSSIQFSNGGALHRFASDPIKISGHIALDNGVANGRRRGTLLRSPTRIKWPVSSKSFKGCIVGEGNNSPVHDGDITKLKRSSGDGTESAESEHPMNIFDADLPPYIFKSWQKLLKAPPSTLGSAALSLHYANVIIVIEKFAASPHLIGNDARDDLYGMLPRSIRMALRIRLKSYAMNLSLSVYDPDLAADWTDAIGKILDWLSPLAHNMIKWQSDRNFEQHHLVSSTNVLLLQTLYYANQGKTEAAITELLVGLNYLWRYAKELNEKAILECTSS</sequence>
<dbReference type="Pfam" id="PF11961">
    <property type="entry name" value="DUF3475"/>
    <property type="match status" value="1"/>
</dbReference>
<dbReference type="PANTHER" id="PTHR31371:SF20">
    <property type="entry name" value="OS12G0146500 PROTEIN"/>
    <property type="match status" value="1"/>
</dbReference>
<dbReference type="EMBL" id="KZ501825">
    <property type="protein sequence ID" value="PKU88074.1"/>
    <property type="molecule type" value="Genomic_DNA"/>
</dbReference>
<reference evidence="4 5" key="2">
    <citation type="journal article" date="2017" name="Nature">
        <title>The Apostasia genome and the evolution of orchids.</title>
        <authorList>
            <person name="Zhang G.Q."/>
            <person name="Liu K.W."/>
            <person name="Li Z."/>
            <person name="Lohaus R."/>
            <person name="Hsiao Y.Y."/>
            <person name="Niu S.C."/>
            <person name="Wang J.Y."/>
            <person name="Lin Y.C."/>
            <person name="Xu Q."/>
            <person name="Chen L.J."/>
            <person name="Yoshida K."/>
            <person name="Fujiwara S."/>
            <person name="Wang Z.W."/>
            <person name="Zhang Y.Q."/>
            <person name="Mitsuda N."/>
            <person name="Wang M."/>
            <person name="Liu G.H."/>
            <person name="Pecoraro L."/>
            <person name="Huang H.X."/>
            <person name="Xiao X.J."/>
            <person name="Lin M."/>
            <person name="Wu X.Y."/>
            <person name="Wu W.L."/>
            <person name="Chen Y.Y."/>
            <person name="Chang S.B."/>
            <person name="Sakamoto S."/>
            <person name="Ohme-Takagi M."/>
            <person name="Yagi M."/>
            <person name="Zeng S.J."/>
            <person name="Shen C.Y."/>
            <person name="Yeh C.M."/>
            <person name="Luo Y.B."/>
            <person name="Tsai W.C."/>
            <person name="Van de Peer Y."/>
            <person name="Liu Z.J."/>
        </authorList>
    </citation>
    <scope>NUCLEOTIDE SEQUENCE [LARGE SCALE GENOMIC DNA]</scope>
    <source>
        <tissue evidence="4">The whole plant</tissue>
    </source>
</reference>
<gene>
    <name evidence="4" type="ORF">MA16_Dca025568</name>
</gene>
<evidence type="ECO:0000259" key="3">
    <source>
        <dbReference type="Pfam" id="PF11961"/>
    </source>
</evidence>
<dbReference type="AlphaFoldDB" id="A0A2I0XJK3"/>
<evidence type="ECO:0000256" key="1">
    <source>
        <dbReference type="SAM" id="MobiDB-lite"/>
    </source>
</evidence>
<dbReference type="InterPro" id="IPR007700">
    <property type="entry name" value="DUF668"/>
</dbReference>